<protein>
    <recommendedName>
        <fullName evidence="9">Cell division protein FtsQ</fullName>
    </recommendedName>
</protein>
<evidence type="ECO:0000256" key="5">
    <source>
        <dbReference type="ARBA" id="ARBA00022692"/>
    </source>
</evidence>
<keyword evidence="5 9" id="KW-0812">Transmembrane</keyword>
<dbReference type="InterPro" id="IPR005548">
    <property type="entry name" value="Cell_div_FtsQ/DivIB_C"/>
</dbReference>
<gene>
    <name evidence="9" type="primary">ftsQ</name>
    <name evidence="11" type="ORF">KGQ91_10725</name>
</gene>
<keyword evidence="6 9" id="KW-1133">Transmembrane helix</keyword>
<evidence type="ECO:0000256" key="7">
    <source>
        <dbReference type="ARBA" id="ARBA00023136"/>
    </source>
</evidence>
<feature type="transmembrane region" description="Helical" evidence="9">
    <location>
        <begin position="12"/>
        <end position="33"/>
    </location>
</feature>
<keyword evidence="12" id="KW-1185">Reference proteome</keyword>
<dbReference type="Pfam" id="PF08478">
    <property type="entry name" value="POTRA_1"/>
    <property type="match status" value="1"/>
</dbReference>
<evidence type="ECO:0000259" key="10">
    <source>
        <dbReference type="PROSITE" id="PS51779"/>
    </source>
</evidence>
<dbReference type="PROSITE" id="PS51779">
    <property type="entry name" value="POTRA"/>
    <property type="match status" value="1"/>
</dbReference>
<dbReference type="Gene3D" id="3.40.50.11690">
    <property type="entry name" value="Cell division protein FtsQ/DivIB"/>
    <property type="match status" value="1"/>
</dbReference>
<dbReference type="Gene3D" id="3.10.20.310">
    <property type="entry name" value="membrane protein fhac"/>
    <property type="match status" value="1"/>
</dbReference>
<keyword evidence="4 9" id="KW-0132">Cell division</keyword>
<feature type="domain" description="POTRA" evidence="10">
    <location>
        <begin position="35"/>
        <end position="105"/>
    </location>
</feature>
<keyword evidence="7 9" id="KW-0472">Membrane</keyword>
<organism evidence="11 12">
    <name type="scientific">Modicisalibacter tunisiensis</name>
    <dbReference type="NCBI Taxonomy" id="390637"/>
    <lineage>
        <taxon>Bacteria</taxon>
        <taxon>Pseudomonadati</taxon>
        <taxon>Pseudomonadota</taxon>
        <taxon>Gammaproteobacteria</taxon>
        <taxon>Oceanospirillales</taxon>
        <taxon>Halomonadaceae</taxon>
        <taxon>Modicisalibacter</taxon>
    </lineage>
</organism>
<comment type="function">
    <text evidence="9">Essential cell division protein. May link together the upstream cell division proteins, which are predominantly cytoplasmic, with the downstream cell division proteins, which are predominantly periplasmic. May control correct divisome assembly.</text>
</comment>
<comment type="similarity">
    <text evidence="9">Belongs to the FtsQ/DivIB family. FtsQ subfamily.</text>
</comment>
<evidence type="ECO:0000313" key="12">
    <source>
        <dbReference type="Proteomes" id="UP001319883"/>
    </source>
</evidence>
<dbReference type="GO" id="GO:0051301">
    <property type="term" value="P:cell division"/>
    <property type="evidence" value="ECO:0007669"/>
    <property type="project" value="UniProtKB-KW"/>
</dbReference>
<dbReference type="PANTHER" id="PTHR35851:SF1">
    <property type="entry name" value="CELL DIVISION PROTEIN FTSQ"/>
    <property type="match status" value="1"/>
</dbReference>
<dbReference type="Pfam" id="PF03799">
    <property type="entry name" value="FtsQ_DivIB_C"/>
    <property type="match status" value="1"/>
</dbReference>
<evidence type="ECO:0000256" key="4">
    <source>
        <dbReference type="ARBA" id="ARBA00022618"/>
    </source>
</evidence>
<dbReference type="InterPro" id="IPR034746">
    <property type="entry name" value="POTRA"/>
</dbReference>
<dbReference type="HAMAP" id="MF_00911">
    <property type="entry name" value="FtsQ_subfam"/>
    <property type="match status" value="1"/>
</dbReference>
<comment type="subunit">
    <text evidence="9">Part of a complex composed of FtsB, FtsL and FtsQ.</text>
</comment>
<name>A0ABS7WZT0_9GAMM</name>
<comment type="subcellular location">
    <subcellularLocation>
        <location evidence="9">Cell inner membrane</location>
        <topology evidence="9">Single-pass type II membrane protein</topology>
    </subcellularLocation>
    <subcellularLocation>
        <location evidence="1">Membrane</location>
    </subcellularLocation>
    <text evidence="9">Localizes to the division septum.</text>
</comment>
<dbReference type="InterPro" id="IPR013685">
    <property type="entry name" value="POTRA_FtsQ_type"/>
</dbReference>
<dbReference type="InterPro" id="IPR026579">
    <property type="entry name" value="FtsQ"/>
</dbReference>
<dbReference type="RefSeq" id="WP_224420978.1">
    <property type="nucleotide sequence ID" value="NZ_JAGXFD010000001.1"/>
</dbReference>
<evidence type="ECO:0000256" key="9">
    <source>
        <dbReference type="HAMAP-Rule" id="MF_00911"/>
    </source>
</evidence>
<sequence length="242" mass="27453">MAASGSGSRGSWLGVVLLLVLLVAGGRALWLWLDRPIERVSIRGELEHVSADYLRSKLAPLVSGRTWLSVDLGELRERARRIEWLEEVRVSRHWPDALTFELFEQHPVARWNDSELLNPRGKAFRRDSVTVDEPLPDLAGPHGSGAEVLAWYDRLQRQLKPLGLTVTQLRLEDRGAWRFQVNDGLWVMLGRNDRPARLARFVAAWRRQLGEQASRIRYVDLRYPNGVAVAWHGEDAEAGADG</sequence>
<evidence type="ECO:0000256" key="1">
    <source>
        <dbReference type="ARBA" id="ARBA00004370"/>
    </source>
</evidence>
<keyword evidence="2 9" id="KW-1003">Cell membrane</keyword>
<keyword evidence="8 9" id="KW-0131">Cell cycle</keyword>
<evidence type="ECO:0000256" key="3">
    <source>
        <dbReference type="ARBA" id="ARBA00022519"/>
    </source>
</evidence>
<dbReference type="PANTHER" id="PTHR35851">
    <property type="entry name" value="CELL DIVISION PROTEIN FTSQ"/>
    <property type="match status" value="1"/>
</dbReference>
<evidence type="ECO:0000256" key="2">
    <source>
        <dbReference type="ARBA" id="ARBA00022475"/>
    </source>
</evidence>
<comment type="caution">
    <text evidence="11">The sequence shown here is derived from an EMBL/GenBank/DDBJ whole genome shotgun (WGS) entry which is preliminary data.</text>
</comment>
<evidence type="ECO:0000256" key="6">
    <source>
        <dbReference type="ARBA" id="ARBA00022989"/>
    </source>
</evidence>
<reference evidence="11 12" key="1">
    <citation type="submission" date="2021-05" db="EMBL/GenBank/DDBJ databases">
        <title>Petroleum and Energy Research Collection (APPE): ex situ preservation of microbial diversity associated with the oil industry and exploitation of its biotechnological potential.</title>
        <authorList>
            <person name="Paixao C.T.M."/>
            <person name="Gomes M.B."/>
            <person name="Oliveira V.M."/>
        </authorList>
    </citation>
    <scope>NUCLEOTIDE SEQUENCE [LARGE SCALE GENOMIC DNA]</scope>
    <source>
        <strain evidence="11 12">LIT2</strain>
    </source>
</reference>
<dbReference type="EMBL" id="JAGXFD010000001">
    <property type="protein sequence ID" value="MBZ9568145.1"/>
    <property type="molecule type" value="Genomic_DNA"/>
</dbReference>
<accession>A0ABS7WZT0</accession>
<evidence type="ECO:0000256" key="8">
    <source>
        <dbReference type="ARBA" id="ARBA00023306"/>
    </source>
</evidence>
<dbReference type="Proteomes" id="UP001319883">
    <property type="component" value="Unassembled WGS sequence"/>
</dbReference>
<proteinExistence type="inferred from homology"/>
<evidence type="ECO:0000313" key="11">
    <source>
        <dbReference type="EMBL" id="MBZ9568145.1"/>
    </source>
</evidence>
<dbReference type="InterPro" id="IPR045335">
    <property type="entry name" value="FtsQ_C_sf"/>
</dbReference>
<keyword evidence="3 9" id="KW-0997">Cell inner membrane</keyword>